<feature type="transmembrane region" description="Helical" evidence="1">
    <location>
        <begin position="269"/>
        <end position="287"/>
    </location>
</feature>
<feature type="transmembrane region" description="Helical" evidence="1">
    <location>
        <begin position="238"/>
        <end position="257"/>
    </location>
</feature>
<feature type="domain" description="EamA" evidence="2">
    <location>
        <begin position="36"/>
        <end position="169"/>
    </location>
</feature>
<dbReference type="PANTHER" id="PTHR22911:SF103">
    <property type="entry name" value="BLR2811 PROTEIN"/>
    <property type="match status" value="1"/>
</dbReference>
<keyword evidence="1" id="KW-0812">Transmembrane</keyword>
<dbReference type="SUPFAM" id="SSF103481">
    <property type="entry name" value="Multidrug resistance efflux transporter EmrE"/>
    <property type="match status" value="2"/>
</dbReference>
<feature type="transmembrane region" description="Helical" evidence="1">
    <location>
        <begin position="179"/>
        <end position="196"/>
    </location>
</feature>
<dbReference type="Pfam" id="PF00892">
    <property type="entry name" value="EamA"/>
    <property type="match status" value="1"/>
</dbReference>
<keyword evidence="1" id="KW-0472">Membrane</keyword>
<gene>
    <name evidence="3" type="ORF">CLV78_105294</name>
</gene>
<dbReference type="InterPro" id="IPR037185">
    <property type="entry name" value="EmrE-like"/>
</dbReference>
<name>A0A2T0RPY4_9RHOB</name>
<dbReference type="Gene3D" id="1.10.3730.20">
    <property type="match status" value="1"/>
</dbReference>
<evidence type="ECO:0000259" key="2">
    <source>
        <dbReference type="Pfam" id="PF00892"/>
    </source>
</evidence>
<dbReference type="EMBL" id="PVTD01000005">
    <property type="protein sequence ID" value="PRY23238.1"/>
    <property type="molecule type" value="Genomic_DNA"/>
</dbReference>
<evidence type="ECO:0000256" key="1">
    <source>
        <dbReference type="SAM" id="Phobius"/>
    </source>
</evidence>
<feature type="transmembrane region" description="Helical" evidence="1">
    <location>
        <begin position="126"/>
        <end position="145"/>
    </location>
</feature>
<evidence type="ECO:0000313" key="4">
    <source>
        <dbReference type="Proteomes" id="UP000239480"/>
    </source>
</evidence>
<proteinExistence type="predicted"/>
<feature type="transmembrane region" description="Helical" evidence="1">
    <location>
        <begin position="208"/>
        <end position="226"/>
    </location>
</feature>
<dbReference type="AlphaFoldDB" id="A0A2T0RPY4"/>
<evidence type="ECO:0000313" key="3">
    <source>
        <dbReference type="EMBL" id="PRY23238.1"/>
    </source>
</evidence>
<feature type="transmembrane region" description="Helical" evidence="1">
    <location>
        <begin position="64"/>
        <end position="89"/>
    </location>
</feature>
<dbReference type="PANTHER" id="PTHR22911">
    <property type="entry name" value="ACYL-MALONYL CONDENSING ENZYME-RELATED"/>
    <property type="match status" value="1"/>
</dbReference>
<keyword evidence="1" id="KW-1133">Transmembrane helix</keyword>
<dbReference type="GO" id="GO:0016020">
    <property type="term" value="C:membrane"/>
    <property type="evidence" value="ECO:0007669"/>
    <property type="project" value="InterPro"/>
</dbReference>
<sequence length="320" mass="34303">MTPNVTPCFSFDTRRCVAHRVRVQTFEADPLSPNVRGALFMAASMASFTLNDAMMKSVSGELSMFQALSIRGLISTILLVAMAAAMGGLRFRLPRKDRNVVMLRTLAEIAAAYFFITALFNMPLANASAILQALPLTVTLAGALFLGEHVGWRRMSAILLGFVGVMLIVRPGAEGFTIYSIYAVLAVLSVTARDILARMVSVETPSMTVAVAASIGVWLFALVGVATEEWQPVSGQNLAALTGASVMIIGGYLFSILTMRVGEIAFTAPFRYTSLLWALVLGLVVFGDWPDPITMIGAAIVVGTGLFSFHRERKLAVGAV</sequence>
<feature type="transmembrane region" description="Helical" evidence="1">
    <location>
        <begin position="293"/>
        <end position="309"/>
    </location>
</feature>
<feature type="transmembrane region" description="Helical" evidence="1">
    <location>
        <begin position="157"/>
        <end position="173"/>
    </location>
</feature>
<comment type="caution">
    <text evidence="3">The sequence shown here is derived from an EMBL/GenBank/DDBJ whole genome shotgun (WGS) entry which is preliminary data.</text>
</comment>
<protein>
    <submittedName>
        <fullName evidence="3">S-adenosylmethionine uptake transporter</fullName>
    </submittedName>
</protein>
<keyword evidence="4" id="KW-1185">Reference proteome</keyword>
<feature type="transmembrane region" description="Helical" evidence="1">
    <location>
        <begin position="101"/>
        <end position="120"/>
    </location>
</feature>
<organism evidence="3 4">
    <name type="scientific">Aliiruegeria haliotis</name>
    <dbReference type="NCBI Taxonomy" id="1280846"/>
    <lineage>
        <taxon>Bacteria</taxon>
        <taxon>Pseudomonadati</taxon>
        <taxon>Pseudomonadota</taxon>
        <taxon>Alphaproteobacteria</taxon>
        <taxon>Rhodobacterales</taxon>
        <taxon>Roseobacteraceae</taxon>
        <taxon>Aliiruegeria</taxon>
    </lineage>
</organism>
<accession>A0A2T0RPY4</accession>
<dbReference type="Proteomes" id="UP000239480">
    <property type="component" value="Unassembled WGS sequence"/>
</dbReference>
<dbReference type="InterPro" id="IPR000620">
    <property type="entry name" value="EamA_dom"/>
</dbReference>
<dbReference type="OrthoDB" id="7165334at2"/>
<reference evidence="3 4" key="1">
    <citation type="submission" date="2018-03" db="EMBL/GenBank/DDBJ databases">
        <title>Genomic Encyclopedia of Archaeal and Bacterial Type Strains, Phase II (KMG-II): from individual species to whole genera.</title>
        <authorList>
            <person name="Goeker M."/>
        </authorList>
    </citation>
    <scope>NUCLEOTIDE SEQUENCE [LARGE SCALE GENOMIC DNA]</scope>
    <source>
        <strain evidence="3 4">DSM 29328</strain>
    </source>
</reference>